<dbReference type="Proteomes" id="UP001358417">
    <property type="component" value="Unassembled WGS sequence"/>
</dbReference>
<evidence type="ECO:0000313" key="3">
    <source>
        <dbReference type="Proteomes" id="UP001358417"/>
    </source>
</evidence>
<dbReference type="EMBL" id="JAVRRD010000002">
    <property type="protein sequence ID" value="KAK5062963.1"/>
    <property type="molecule type" value="Genomic_DNA"/>
</dbReference>
<dbReference type="GeneID" id="89973217"/>
<sequence>MNHSDPPEGSPPSFIPPLSNYAGFGMFEDETEQTLERTIFNDTLAGLIEAAVEDVLPRRFFEHAQDPNTTSQASLAGTEQASVYPPFWYEESPHTDEEMVDIEETPNRFISGTGASGVANVYQTTAAGMNENTEPSYSSLNTLPATKNKATINPTEKSVAVRNEKRSRTVTRRNAGESVAFDTYGELEEYPASTEPLPAELSIEELCTSYPNHLNGEGLDPFIQRMLTGLDIFNLLHEDTVAALQRDGIMSADKRNRANFLTKRLDRRMLSLGFKGMKELIEKPKLRHFKDPKRENQVGRSKLRGLYPNPHAQPRRQYGKVFDRISKTKGTLKEDENETEEEAFTASLSGAEALTSNPFTPIPLTQTNHLIDYEPFFSHSPEYVRYSAAMADQWLDIRETGHLILSLDQDLRNPNGPLYAATLLDFGLWTITDDTEQFVFSDDIENSPAWDYSIQQIFIDEFERVLAESNGEDLLVLQQRAVDHIIVTRQSQLQRLERLLTRGQGMGTNLIQNFVRNEYYGQGAYISACGYDTPLELSSDLAIQLPNVSPHAQTNTQTHYWSNVSDDDWLAYHSNTGFAIQPSAPRDATHLVQNSQTWIEPSYNYDAMSFDAGSGTIESQFDNIDPRLRPNYSSPGTSVHNSIVPSFPVPPLPPRKNKRDRDLEDEEERALKHLRRF</sequence>
<feature type="region of interest" description="Disordered" evidence="1">
    <location>
        <begin position="627"/>
        <end position="677"/>
    </location>
</feature>
<name>A0AAV9NP72_9EURO</name>
<organism evidence="2 3">
    <name type="scientific">Exophiala bonariae</name>
    <dbReference type="NCBI Taxonomy" id="1690606"/>
    <lineage>
        <taxon>Eukaryota</taxon>
        <taxon>Fungi</taxon>
        <taxon>Dikarya</taxon>
        <taxon>Ascomycota</taxon>
        <taxon>Pezizomycotina</taxon>
        <taxon>Eurotiomycetes</taxon>
        <taxon>Chaetothyriomycetidae</taxon>
        <taxon>Chaetothyriales</taxon>
        <taxon>Herpotrichiellaceae</taxon>
        <taxon>Exophiala</taxon>
    </lineage>
</organism>
<dbReference type="AlphaFoldDB" id="A0AAV9NP72"/>
<dbReference type="RefSeq" id="XP_064711235.1">
    <property type="nucleotide sequence ID" value="XM_064848611.1"/>
</dbReference>
<comment type="caution">
    <text evidence="2">The sequence shown here is derived from an EMBL/GenBank/DDBJ whole genome shotgun (WGS) entry which is preliminary data.</text>
</comment>
<accession>A0AAV9NP72</accession>
<protein>
    <submittedName>
        <fullName evidence="2">Uncharacterized protein</fullName>
    </submittedName>
</protein>
<evidence type="ECO:0000256" key="1">
    <source>
        <dbReference type="SAM" id="MobiDB-lite"/>
    </source>
</evidence>
<gene>
    <name evidence="2" type="ORF">LTR84_005039</name>
</gene>
<keyword evidence="3" id="KW-1185">Reference proteome</keyword>
<evidence type="ECO:0000313" key="2">
    <source>
        <dbReference type="EMBL" id="KAK5062963.1"/>
    </source>
</evidence>
<reference evidence="2 3" key="1">
    <citation type="submission" date="2023-08" db="EMBL/GenBank/DDBJ databases">
        <title>Black Yeasts Isolated from many extreme environments.</title>
        <authorList>
            <person name="Coleine C."/>
            <person name="Stajich J.E."/>
            <person name="Selbmann L."/>
        </authorList>
    </citation>
    <scope>NUCLEOTIDE SEQUENCE [LARGE SCALE GENOMIC DNA]</scope>
    <source>
        <strain evidence="2 3">CCFEE 5792</strain>
    </source>
</reference>
<proteinExistence type="predicted"/>
<feature type="compositionally biased region" description="Polar residues" evidence="1">
    <location>
        <begin position="631"/>
        <end position="644"/>
    </location>
</feature>